<dbReference type="InterPro" id="IPR044066">
    <property type="entry name" value="TRIAD_supradom"/>
</dbReference>
<dbReference type="InterPro" id="IPR031127">
    <property type="entry name" value="E3_UB_ligase_RBR"/>
</dbReference>
<dbReference type="GO" id="GO:0043130">
    <property type="term" value="F:ubiquitin binding"/>
    <property type="evidence" value="ECO:0007669"/>
    <property type="project" value="InterPro"/>
</dbReference>
<evidence type="ECO:0000256" key="4">
    <source>
        <dbReference type="ARBA" id="ARBA00022723"/>
    </source>
</evidence>
<dbReference type="Pfam" id="PF02845">
    <property type="entry name" value="CUE"/>
    <property type="match status" value="1"/>
</dbReference>
<evidence type="ECO:0000256" key="8">
    <source>
        <dbReference type="ARBA" id="ARBA00022833"/>
    </source>
</evidence>
<dbReference type="InterPro" id="IPR009060">
    <property type="entry name" value="UBA-like_sf"/>
</dbReference>
<dbReference type="PANTHER" id="PTHR11685">
    <property type="entry name" value="RBR FAMILY RING FINGER AND IBR DOMAIN-CONTAINING"/>
    <property type="match status" value="1"/>
</dbReference>
<keyword evidence="6" id="KW-0863">Zinc-finger</keyword>
<dbReference type="SMART" id="SM00647">
    <property type="entry name" value="IBR"/>
    <property type="match status" value="1"/>
</dbReference>
<evidence type="ECO:0000259" key="11">
    <source>
        <dbReference type="PROSITE" id="PS51873"/>
    </source>
</evidence>
<feature type="domain" description="RING-type" evidence="11">
    <location>
        <begin position="206"/>
        <end position="415"/>
    </location>
</feature>
<dbReference type="GO" id="GO:0061630">
    <property type="term" value="F:ubiquitin protein ligase activity"/>
    <property type="evidence" value="ECO:0007669"/>
    <property type="project" value="UniProtKB-EC"/>
</dbReference>
<accession>D2V6R3</accession>
<dbReference type="InterPro" id="IPR013083">
    <property type="entry name" value="Znf_RING/FYVE/PHD"/>
</dbReference>
<name>D2V6R3_NAEGR</name>
<evidence type="ECO:0000256" key="7">
    <source>
        <dbReference type="ARBA" id="ARBA00022786"/>
    </source>
</evidence>
<evidence type="ECO:0000256" key="1">
    <source>
        <dbReference type="ARBA" id="ARBA00001798"/>
    </source>
</evidence>
<dbReference type="RefSeq" id="XP_002680229.1">
    <property type="nucleotide sequence ID" value="XM_002680183.1"/>
</dbReference>
<dbReference type="GO" id="GO:0016567">
    <property type="term" value="P:protein ubiquitination"/>
    <property type="evidence" value="ECO:0007669"/>
    <property type="project" value="InterPro"/>
</dbReference>
<organism evidence="13">
    <name type="scientific">Naegleria gruberi</name>
    <name type="common">Amoeba</name>
    <dbReference type="NCBI Taxonomy" id="5762"/>
    <lineage>
        <taxon>Eukaryota</taxon>
        <taxon>Discoba</taxon>
        <taxon>Heterolobosea</taxon>
        <taxon>Tetramitia</taxon>
        <taxon>Eutetramitia</taxon>
        <taxon>Vahlkampfiidae</taxon>
        <taxon>Naegleria</taxon>
    </lineage>
</organism>
<evidence type="ECO:0000256" key="3">
    <source>
        <dbReference type="ARBA" id="ARBA00022679"/>
    </source>
</evidence>
<dbReference type="CDD" id="cd20346">
    <property type="entry name" value="BRcat_RBR_ANKIB1"/>
    <property type="match status" value="1"/>
</dbReference>
<dbReference type="KEGG" id="ngr:NAEGRDRAFT_64532"/>
<dbReference type="Gene3D" id="3.30.40.10">
    <property type="entry name" value="Zinc/RING finger domain, C3HC4 (zinc finger)"/>
    <property type="match status" value="1"/>
</dbReference>
<dbReference type="Proteomes" id="UP000006671">
    <property type="component" value="Unassembled WGS sequence"/>
</dbReference>
<proteinExistence type="predicted"/>
<dbReference type="SUPFAM" id="SSF46934">
    <property type="entry name" value="UBA-like"/>
    <property type="match status" value="1"/>
</dbReference>
<evidence type="ECO:0000256" key="5">
    <source>
        <dbReference type="ARBA" id="ARBA00022737"/>
    </source>
</evidence>
<dbReference type="eggNOG" id="KOG1815">
    <property type="taxonomic scope" value="Eukaryota"/>
</dbReference>
<keyword evidence="7" id="KW-0833">Ubl conjugation pathway</keyword>
<evidence type="ECO:0000313" key="13">
    <source>
        <dbReference type="Proteomes" id="UP000006671"/>
    </source>
</evidence>
<dbReference type="InterPro" id="IPR002867">
    <property type="entry name" value="IBR_dom"/>
</dbReference>
<dbReference type="CDD" id="cd14279">
    <property type="entry name" value="CUE"/>
    <property type="match status" value="1"/>
</dbReference>
<keyword evidence="5" id="KW-0677">Repeat</keyword>
<dbReference type="EMBL" id="GG738854">
    <property type="protein sequence ID" value="EFC47485.1"/>
    <property type="molecule type" value="Genomic_DNA"/>
</dbReference>
<dbReference type="OrthoDB" id="10009520at2759"/>
<feature type="domain" description="CUE" evidence="10">
    <location>
        <begin position="1"/>
        <end position="43"/>
    </location>
</feature>
<evidence type="ECO:0000256" key="9">
    <source>
        <dbReference type="SAM" id="MobiDB-lite"/>
    </source>
</evidence>
<feature type="region of interest" description="Disordered" evidence="9">
    <location>
        <begin position="82"/>
        <end position="113"/>
    </location>
</feature>
<evidence type="ECO:0000259" key="10">
    <source>
        <dbReference type="PROSITE" id="PS51140"/>
    </source>
</evidence>
<dbReference type="PROSITE" id="PS51873">
    <property type="entry name" value="TRIAD"/>
    <property type="match status" value="1"/>
</dbReference>
<keyword evidence="3" id="KW-0808">Transferase</keyword>
<dbReference type="Gene3D" id="1.10.8.10">
    <property type="entry name" value="DNA helicase RuvA subunit, C-terminal domain"/>
    <property type="match status" value="1"/>
</dbReference>
<evidence type="ECO:0000256" key="6">
    <source>
        <dbReference type="ARBA" id="ARBA00022771"/>
    </source>
</evidence>
<dbReference type="GeneID" id="8849152"/>
<sequence>MSQLLENLKDLFPSIDIEVIESVIDQVDNDEEAAIELLVQINEDDEDLDEINNVPNNTFNDKTNDDINNDDDLLEQETFDDHEFSNQVSSSSTKNKPSSSTTTTTSTSKSSSSKKLYQILDEEGILNEINNTMNQVLNILQINNNNSNFKLEMILKNYKWNVENIIRDYGDIGLDGILKKIGLLNNLNTTINSNNNNNNNITTTTITTICESCYEDNIELIKNINCEHSLCESCWRNYIESSILQNNGTSIESIKCPSYECNCLLLDEFILSFITSKYEHFLLKSKINSFMTNSHRMKWCSNNCKFAIKKECDENLYYCKCKCDREFCFHCDQDPHYPATCEMMKRFISFTKEHESNLEYIKSTCQQCPSCKVYVHRISGCDSMKNNNTNMEQDLTLLKTFGYLFDMNYERLEKFVDQLLSILRNFTQTPQEELEEQEELEKLNSTNNGNIKNYSNMFEFGNSLFTQEKHLKFHNLNSQIKNQMELIVKQTENIIDMIKSMEMKTI</sequence>
<protein>
    <recommendedName>
        <fullName evidence="2">RBR-type E3 ubiquitin transferase</fullName>
        <ecNumber evidence="2">2.3.2.31</ecNumber>
    </recommendedName>
</protein>
<keyword evidence="4" id="KW-0479">Metal-binding</keyword>
<dbReference type="AlphaFoldDB" id="D2V6R3"/>
<dbReference type="InParanoid" id="D2V6R3"/>
<dbReference type="GO" id="GO:0008270">
    <property type="term" value="F:zinc ion binding"/>
    <property type="evidence" value="ECO:0007669"/>
    <property type="project" value="UniProtKB-KW"/>
</dbReference>
<evidence type="ECO:0000256" key="2">
    <source>
        <dbReference type="ARBA" id="ARBA00012251"/>
    </source>
</evidence>
<dbReference type="PROSITE" id="PS51140">
    <property type="entry name" value="CUE"/>
    <property type="match status" value="1"/>
</dbReference>
<keyword evidence="13" id="KW-1185">Reference proteome</keyword>
<reference evidence="12 13" key="1">
    <citation type="journal article" date="2010" name="Cell">
        <title>The genome of Naegleria gruberi illuminates early eukaryotic versatility.</title>
        <authorList>
            <person name="Fritz-Laylin L.K."/>
            <person name="Prochnik S.E."/>
            <person name="Ginger M.L."/>
            <person name="Dacks J.B."/>
            <person name="Carpenter M.L."/>
            <person name="Field M.C."/>
            <person name="Kuo A."/>
            <person name="Paredez A."/>
            <person name="Chapman J."/>
            <person name="Pham J."/>
            <person name="Shu S."/>
            <person name="Neupane R."/>
            <person name="Cipriano M."/>
            <person name="Mancuso J."/>
            <person name="Tu H."/>
            <person name="Salamov A."/>
            <person name="Lindquist E."/>
            <person name="Shapiro H."/>
            <person name="Lucas S."/>
            <person name="Grigoriev I.V."/>
            <person name="Cande W.Z."/>
            <person name="Fulton C."/>
            <person name="Rokhsar D.S."/>
            <person name="Dawson S.C."/>
        </authorList>
    </citation>
    <scope>NUCLEOTIDE SEQUENCE [LARGE SCALE GENOMIC DNA]</scope>
    <source>
        <strain evidence="12 13">NEG-M</strain>
    </source>
</reference>
<feature type="compositionally biased region" description="Low complexity" evidence="9">
    <location>
        <begin position="89"/>
        <end position="113"/>
    </location>
</feature>
<dbReference type="STRING" id="5762.D2V6R3"/>
<gene>
    <name evidence="12" type="ORF">NAEGRDRAFT_64532</name>
</gene>
<evidence type="ECO:0000313" key="12">
    <source>
        <dbReference type="EMBL" id="EFC47485.1"/>
    </source>
</evidence>
<dbReference type="Pfam" id="PF01485">
    <property type="entry name" value="IBR"/>
    <property type="match status" value="1"/>
</dbReference>
<dbReference type="InterPro" id="IPR003892">
    <property type="entry name" value="CUE"/>
</dbReference>
<dbReference type="OMA" id="CESCYED"/>
<dbReference type="Gene3D" id="1.20.120.1750">
    <property type="match status" value="1"/>
</dbReference>
<dbReference type="SUPFAM" id="SSF57850">
    <property type="entry name" value="RING/U-box"/>
    <property type="match status" value="2"/>
</dbReference>
<dbReference type="EC" id="2.3.2.31" evidence="2"/>
<keyword evidence="8" id="KW-0862">Zinc</keyword>
<comment type="catalytic activity">
    <reaction evidence="1">
        <text>[E2 ubiquitin-conjugating enzyme]-S-ubiquitinyl-L-cysteine + [acceptor protein]-L-lysine = [E2 ubiquitin-conjugating enzyme]-L-cysteine + [acceptor protein]-N(6)-ubiquitinyl-L-lysine.</text>
        <dbReference type="EC" id="2.3.2.31"/>
    </reaction>
</comment>
<dbReference type="VEuPathDB" id="AmoebaDB:NAEGRDRAFT_64532"/>